<name>A0A819ZM12_9BILA</name>
<evidence type="ECO:0000256" key="4">
    <source>
        <dbReference type="ARBA" id="ARBA00022833"/>
    </source>
</evidence>
<keyword evidence="4" id="KW-0862">Zinc</keyword>
<dbReference type="Proteomes" id="UP000663881">
    <property type="component" value="Unassembled WGS sequence"/>
</dbReference>
<dbReference type="GO" id="GO:0016787">
    <property type="term" value="F:hydrolase activity"/>
    <property type="evidence" value="ECO:0007669"/>
    <property type="project" value="UniProtKB-KW"/>
</dbReference>
<dbReference type="InterPro" id="IPR027417">
    <property type="entry name" value="P-loop_NTPase"/>
</dbReference>
<dbReference type="Gene3D" id="3.30.40.10">
    <property type="entry name" value="Zinc/RING finger domain, C3HC4 (zinc finger)"/>
    <property type="match status" value="1"/>
</dbReference>
<dbReference type="Pfam" id="PF00271">
    <property type="entry name" value="Helicase_C"/>
    <property type="match status" value="1"/>
</dbReference>
<dbReference type="SMART" id="SM00184">
    <property type="entry name" value="RING"/>
    <property type="match status" value="1"/>
</dbReference>
<evidence type="ECO:0000313" key="8">
    <source>
        <dbReference type="EMBL" id="CAF4174506.1"/>
    </source>
</evidence>
<evidence type="ECO:0000256" key="3">
    <source>
        <dbReference type="ARBA" id="ARBA00022801"/>
    </source>
</evidence>
<protein>
    <recommendedName>
        <fullName evidence="10">RING-type domain-containing protein</fullName>
    </recommendedName>
</protein>
<feature type="domain" description="RING-type" evidence="6">
    <location>
        <begin position="103"/>
        <end position="154"/>
    </location>
</feature>
<keyword evidence="1" id="KW-0479">Metal-binding</keyword>
<reference evidence="8" key="1">
    <citation type="submission" date="2021-02" db="EMBL/GenBank/DDBJ databases">
        <authorList>
            <person name="Nowell W R."/>
        </authorList>
    </citation>
    <scope>NUCLEOTIDE SEQUENCE</scope>
</reference>
<proteinExistence type="predicted"/>
<sequence>NTSARAYLQQLKHLYLSLDEMLQCTSRLEYYTGDRVLPKKYNRFRFNAEIIEEERIEFEQQALDYLKKVIKHRQQFHYFQEQQQDYYQSITTTNSLPTQRTKCPMCHELFGDDLPDVCFFLCGHFFCRDCTIQWKKHVSNQRPNRTHIKCPICRRDIPVNSLTTLKWQDQNALPVTSSPQKTSLDNSTTDNLSSSRIRRLIETQEHLTIQGRYGTKVDSIVSFILKLLNDDIQQPTTMITTIDNNKSPIKILVFSQFTDVLNVLAISLKLNAISYLQFTSNKILQQFRQDPSITVLLMPLGKGANGLNLTEAQHVILVEPQLHQSVELQAIARVRRLGQKSKTYVYRFIVNDTAEEVVLANSRTAQTIIPIDNQPITTTTTTQLDQITTSRASSFADFELLYEINMARKIFFKSTTNQQLDLSVLE</sequence>
<keyword evidence="2 5" id="KW-0863">Zinc-finger</keyword>
<dbReference type="AlphaFoldDB" id="A0A819ZM12"/>
<dbReference type="GO" id="GO:0008270">
    <property type="term" value="F:zinc ion binding"/>
    <property type="evidence" value="ECO:0007669"/>
    <property type="project" value="UniProtKB-KW"/>
</dbReference>
<dbReference type="InterPro" id="IPR001841">
    <property type="entry name" value="Znf_RING"/>
</dbReference>
<evidence type="ECO:0000259" key="6">
    <source>
        <dbReference type="PROSITE" id="PS50089"/>
    </source>
</evidence>
<accession>A0A819ZM12</accession>
<dbReference type="PANTHER" id="PTHR45865">
    <property type="entry name" value="E3 UBIQUITIN-PROTEIN LIGASE SHPRH FAMILY MEMBER"/>
    <property type="match status" value="1"/>
</dbReference>
<dbReference type="PROSITE" id="PS50089">
    <property type="entry name" value="ZF_RING_2"/>
    <property type="match status" value="1"/>
</dbReference>
<feature type="domain" description="Helicase C-terminal" evidence="7">
    <location>
        <begin position="241"/>
        <end position="388"/>
    </location>
</feature>
<dbReference type="CDD" id="cd18793">
    <property type="entry name" value="SF2_C_SNF"/>
    <property type="match status" value="1"/>
</dbReference>
<evidence type="ECO:0000313" key="9">
    <source>
        <dbReference type="Proteomes" id="UP000663881"/>
    </source>
</evidence>
<dbReference type="EMBL" id="CAJOAY010007836">
    <property type="protein sequence ID" value="CAF4174506.1"/>
    <property type="molecule type" value="Genomic_DNA"/>
</dbReference>
<gene>
    <name evidence="8" type="ORF">OKA104_LOCUS39536</name>
</gene>
<dbReference type="InterPro" id="IPR027370">
    <property type="entry name" value="Znf-RING_euk"/>
</dbReference>
<dbReference type="PROSITE" id="PS51194">
    <property type="entry name" value="HELICASE_CTER"/>
    <property type="match status" value="1"/>
</dbReference>
<feature type="non-terminal residue" evidence="8">
    <location>
        <position position="1"/>
    </location>
</feature>
<dbReference type="Gene3D" id="3.40.50.300">
    <property type="entry name" value="P-loop containing nucleotide triphosphate hydrolases"/>
    <property type="match status" value="1"/>
</dbReference>
<evidence type="ECO:0000256" key="1">
    <source>
        <dbReference type="ARBA" id="ARBA00022723"/>
    </source>
</evidence>
<evidence type="ECO:0000256" key="5">
    <source>
        <dbReference type="PROSITE-ProRule" id="PRU00175"/>
    </source>
</evidence>
<keyword evidence="3" id="KW-0378">Hydrolase</keyword>
<dbReference type="InterPro" id="IPR049730">
    <property type="entry name" value="SNF2/RAD54-like_C"/>
</dbReference>
<dbReference type="GO" id="GO:0061630">
    <property type="term" value="F:ubiquitin protein ligase activity"/>
    <property type="evidence" value="ECO:0007669"/>
    <property type="project" value="TreeGrafter"/>
</dbReference>
<dbReference type="GO" id="GO:0000209">
    <property type="term" value="P:protein polyubiquitination"/>
    <property type="evidence" value="ECO:0007669"/>
    <property type="project" value="TreeGrafter"/>
</dbReference>
<dbReference type="InterPro" id="IPR013083">
    <property type="entry name" value="Znf_RING/FYVE/PHD"/>
</dbReference>
<dbReference type="InterPro" id="IPR052583">
    <property type="entry name" value="ATP-helicase/E3_Ub-Ligase"/>
</dbReference>
<dbReference type="Pfam" id="PF13445">
    <property type="entry name" value="zf-RING_UBOX"/>
    <property type="match status" value="1"/>
</dbReference>
<evidence type="ECO:0000259" key="7">
    <source>
        <dbReference type="PROSITE" id="PS51194"/>
    </source>
</evidence>
<evidence type="ECO:0000256" key="2">
    <source>
        <dbReference type="ARBA" id="ARBA00022771"/>
    </source>
</evidence>
<dbReference type="GO" id="GO:0005634">
    <property type="term" value="C:nucleus"/>
    <property type="evidence" value="ECO:0007669"/>
    <property type="project" value="TreeGrafter"/>
</dbReference>
<dbReference type="GO" id="GO:0006974">
    <property type="term" value="P:DNA damage response"/>
    <property type="evidence" value="ECO:0007669"/>
    <property type="project" value="TreeGrafter"/>
</dbReference>
<comment type="caution">
    <text evidence="8">The sequence shown here is derived from an EMBL/GenBank/DDBJ whole genome shotgun (WGS) entry which is preliminary data.</text>
</comment>
<dbReference type="SUPFAM" id="SSF52540">
    <property type="entry name" value="P-loop containing nucleoside triphosphate hydrolases"/>
    <property type="match status" value="1"/>
</dbReference>
<organism evidence="8 9">
    <name type="scientific">Adineta steineri</name>
    <dbReference type="NCBI Taxonomy" id="433720"/>
    <lineage>
        <taxon>Eukaryota</taxon>
        <taxon>Metazoa</taxon>
        <taxon>Spiralia</taxon>
        <taxon>Gnathifera</taxon>
        <taxon>Rotifera</taxon>
        <taxon>Eurotatoria</taxon>
        <taxon>Bdelloidea</taxon>
        <taxon>Adinetida</taxon>
        <taxon>Adinetidae</taxon>
        <taxon>Adineta</taxon>
    </lineage>
</organism>
<dbReference type="PANTHER" id="PTHR45865:SF1">
    <property type="entry name" value="E3 UBIQUITIN-PROTEIN LIGASE SHPRH"/>
    <property type="match status" value="1"/>
</dbReference>
<dbReference type="InterPro" id="IPR001650">
    <property type="entry name" value="Helicase_C-like"/>
</dbReference>
<dbReference type="SUPFAM" id="SSF57850">
    <property type="entry name" value="RING/U-box"/>
    <property type="match status" value="1"/>
</dbReference>
<evidence type="ECO:0008006" key="10">
    <source>
        <dbReference type="Google" id="ProtNLM"/>
    </source>
</evidence>